<dbReference type="RefSeq" id="WP_134436158.1">
    <property type="nucleotide sequence ID" value="NZ_SOML01000004.1"/>
</dbReference>
<organism evidence="6 7">
    <name type="scientific">Dysgonomonas capnocytophagoides</name>
    <dbReference type="NCBI Taxonomy" id="45254"/>
    <lineage>
        <taxon>Bacteria</taxon>
        <taxon>Pseudomonadati</taxon>
        <taxon>Bacteroidota</taxon>
        <taxon>Bacteroidia</taxon>
        <taxon>Bacteroidales</taxon>
        <taxon>Dysgonomonadaceae</taxon>
        <taxon>Dysgonomonas</taxon>
    </lineage>
</organism>
<dbReference type="SUPFAM" id="SSF111369">
    <property type="entry name" value="HlyD-like secretion proteins"/>
    <property type="match status" value="1"/>
</dbReference>
<protein>
    <submittedName>
        <fullName evidence="6">HlyD family efflux transporter periplasmic adaptor subunit</fullName>
    </submittedName>
</protein>
<dbReference type="InterPro" id="IPR058625">
    <property type="entry name" value="MdtA-like_BSH"/>
</dbReference>
<keyword evidence="7" id="KW-1185">Reference proteome</keyword>
<dbReference type="PANTHER" id="PTHR32347">
    <property type="entry name" value="EFFLUX SYSTEM COMPONENT YKNX-RELATED"/>
    <property type="match status" value="1"/>
</dbReference>
<evidence type="ECO:0000313" key="7">
    <source>
        <dbReference type="Proteomes" id="UP000297861"/>
    </source>
</evidence>
<keyword evidence="2 3" id="KW-0175">Coiled coil</keyword>
<dbReference type="Pfam" id="PF25917">
    <property type="entry name" value="BSH_RND"/>
    <property type="match status" value="1"/>
</dbReference>
<evidence type="ECO:0000256" key="3">
    <source>
        <dbReference type="SAM" id="Coils"/>
    </source>
</evidence>
<reference evidence="6 7" key="1">
    <citation type="submission" date="2019-03" db="EMBL/GenBank/DDBJ databases">
        <title>San Antonio Military Medical Center submission to MRSN (WRAIR), pending publication.</title>
        <authorList>
            <person name="Blyth D.M."/>
            <person name="Mccarthy S.L."/>
            <person name="Schall S.E."/>
            <person name="Stam J.A."/>
            <person name="Ong A.C."/>
            <person name="Mcgann P.T."/>
        </authorList>
    </citation>
    <scope>NUCLEOTIDE SEQUENCE [LARGE SCALE GENOMIC DNA]</scope>
    <source>
        <strain evidence="6 7">MRSN571793</strain>
    </source>
</reference>
<dbReference type="InterPro" id="IPR050465">
    <property type="entry name" value="UPF0194_transport"/>
</dbReference>
<dbReference type="PANTHER" id="PTHR32347:SF23">
    <property type="entry name" value="BLL5650 PROTEIN"/>
    <property type="match status" value="1"/>
</dbReference>
<dbReference type="GO" id="GO:0030313">
    <property type="term" value="C:cell envelope"/>
    <property type="evidence" value="ECO:0007669"/>
    <property type="project" value="UniProtKB-SubCell"/>
</dbReference>
<evidence type="ECO:0000256" key="1">
    <source>
        <dbReference type="ARBA" id="ARBA00004196"/>
    </source>
</evidence>
<proteinExistence type="predicted"/>
<evidence type="ECO:0000256" key="2">
    <source>
        <dbReference type="ARBA" id="ARBA00023054"/>
    </source>
</evidence>
<dbReference type="Gene3D" id="2.40.30.170">
    <property type="match status" value="1"/>
</dbReference>
<dbReference type="OrthoDB" id="9778236at2"/>
<comment type="subcellular location">
    <subcellularLocation>
        <location evidence="1">Cell envelope</location>
    </subcellularLocation>
</comment>
<feature type="domain" description="Multidrug resistance protein MdtA-like barrel-sandwich hybrid" evidence="5">
    <location>
        <begin position="37"/>
        <end position="207"/>
    </location>
</feature>
<dbReference type="AlphaFoldDB" id="A0A4Y8L5W3"/>
<feature type="chain" id="PRO_5021206608" evidence="4">
    <location>
        <begin position="19"/>
        <end position="301"/>
    </location>
</feature>
<comment type="caution">
    <text evidence="6">The sequence shown here is derived from an EMBL/GenBank/DDBJ whole genome shotgun (WGS) entry which is preliminary data.</text>
</comment>
<keyword evidence="4" id="KW-0732">Signal</keyword>
<dbReference type="STRING" id="1121485.GCA_000426485_02960"/>
<evidence type="ECO:0000256" key="4">
    <source>
        <dbReference type="SAM" id="SignalP"/>
    </source>
</evidence>
<gene>
    <name evidence="6" type="ORF">E2605_08700</name>
</gene>
<evidence type="ECO:0000313" key="6">
    <source>
        <dbReference type="EMBL" id="TFD96882.1"/>
    </source>
</evidence>
<dbReference type="Gene3D" id="1.10.287.1490">
    <property type="match status" value="1"/>
</dbReference>
<accession>A0A4Y8L5W3</accession>
<sequence>MKVLKYLTALFIAFNLYACGNKGLEYDASGIFETTEVIVSSQGNGEIKQFDITEGDVLEPNQQVGLIDTLQLFLKKNQLEASIGSVKNKKTTPATQIAALQQQIETQKREQKRYQNLISLNAANQKQLDDINAQIKLLEKQLAAQYETINNTNSSLTDEGVSLEAQIAQLKDQIAKSVITSPIKGTVLAKYAEQGELATQGKALFKIADVETMYLRAYITASQLTTAKIGQNVKVYSDLGESDRKEYAGKITWISDKAEFTPKSIQTRDERANLVYAIKIEVKNDGYIKKGMYGEVKLTDQ</sequence>
<dbReference type="Proteomes" id="UP000297861">
    <property type="component" value="Unassembled WGS sequence"/>
</dbReference>
<dbReference type="EMBL" id="SOML01000004">
    <property type="protein sequence ID" value="TFD96882.1"/>
    <property type="molecule type" value="Genomic_DNA"/>
</dbReference>
<evidence type="ECO:0000259" key="5">
    <source>
        <dbReference type="Pfam" id="PF25917"/>
    </source>
</evidence>
<feature type="signal peptide" evidence="4">
    <location>
        <begin position="1"/>
        <end position="18"/>
    </location>
</feature>
<name>A0A4Y8L5W3_9BACT</name>
<feature type="coiled-coil region" evidence="3">
    <location>
        <begin position="97"/>
        <end position="173"/>
    </location>
</feature>